<reference evidence="2" key="1">
    <citation type="journal article" date="2019" name="Int. J. Syst. Evol. Microbiol.">
        <title>The Global Catalogue of Microorganisms (GCM) 10K type strain sequencing project: providing services to taxonomists for standard genome sequencing and annotation.</title>
        <authorList>
            <consortium name="The Broad Institute Genomics Platform"/>
            <consortium name="The Broad Institute Genome Sequencing Center for Infectious Disease"/>
            <person name="Wu L."/>
            <person name="Ma J."/>
        </authorList>
    </citation>
    <scope>NUCLEOTIDE SEQUENCE [LARGE SCALE GENOMIC DNA]</scope>
    <source>
        <strain evidence="2">CGMCC 4.1621</strain>
    </source>
</reference>
<comment type="caution">
    <text evidence="1">The sequence shown here is derived from an EMBL/GenBank/DDBJ whole genome shotgun (WGS) entry which is preliminary data.</text>
</comment>
<dbReference type="Proteomes" id="UP001596410">
    <property type="component" value="Unassembled WGS sequence"/>
</dbReference>
<gene>
    <name evidence="1" type="ORF">ACFQIC_20725</name>
</gene>
<dbReference type="InterPro" id="IPR026952">
    <property type="entry name" value="WVELL"/>
</dbReference>
<proteinExistence type="predicted"/>
<protein>
    <submittedName>
        <fullName evidence="1">YfhJ family protein</fullName>
    </submittedName>
</protein>
<dbReference type="Pfam" id="PF14043">
    <property type="entry name" value="WVELL"/>
    <property type="match status" value="1"/>
</dbReference>
<name>A0ABW2ES37_9BACI</name>
<dbReference type="RefSeq" id="WP_204712124.1">
    <property type="nucleotide sequence ID" value="NZ_JBHSZV010000070.1"/>
</dbReference>
<evidence type="ECO:0000313" key="1">
    <source>
        <dbReference type="EMBL" id="MFC7064221.1"/>
    </source>
</evidence>
<evidence type="ECO:0000313" key="2">
    <source>
        <dbReference type="Proteomes" id="UP001596410"/>
    </source>
</evidence>
<dbReference type="EMBL" id="JBHSZV010000070">
    <property type="protein sequence ID" value="MFC7064221.1"/>
    <property type="molecule type" value="Genomic_DNA"/>
</dbReference>
<keyword evidence="2" id="KW-1185">Reference proteome</keyword>
<organism evidence="1 2">
    <name type="scientific">Halobacillus seohaensis</name>
    <dbReference type="NCBI Taxonomy" id="447421"/>
    <lineage>
        <taxon>Bacteria</taxon>
        <taxon>Bacillati</taxon>
        <taxon>Bacillota</taxon>
        <taxon>Bacilli</taxon>
        <taxon>Bacillales</taxon>
        <taxon>Bacillaceae</taxon>
        <taxon>Halobacillus</taxon>
    </lineage>
</organism>
<accession>A0ABW2ES37</accession>
<sequence length="88" mass="10560">MEEIHQRLAEQLYQTNENLALDEARTWVELLWEDFETTQAKAGRDYKGKQLTEQIVTQWIANYGSWLHEFVARNPKYKELLNQKGYLQ</sequence>